<name>A0A811RXB8_9POAL</name>
<evidence type="ECO:0000313" key="3">
    <source>
        <dbReference type="Proteomes" id="UP000604825"/>
    </source>
</evidence>
<keyword evidence="3" id="KW-1185">Reference proteome</keyword>
<protein>
    <recommendedName>
        <fullName evidence="4">No apical meristem-associated C-terminal domain-containing protein</fullName>
    </recommendedName>
</protein>
<accession>A0A811RXB8</accession>
<reference evidence="2" key="1">
    <citation type="submission" date="2020-10" db="EMBL/GenBank/DDBJ databases">
        <authorList>
            <person name="Han B."/>
            <person name="Lu T."/>
            <person name="Zhao Q."/>
            <person name="Huang X."/>
            <person name="Zhao Y."/>
        </authorList>
    </citation>
    <scope>NUCLEOTIDE SEQUENCE</scope>
</reference>
<evidence type="ECO:0000313" key="2">
    <source>
        <dbReference type="EMBL" id="CAD6333909.1"/>
    </source>
</evidence>
<feature type="region of interest" description="Disordered" evidence="1">
    <location>
        <begin position="40"/>
        <end position="102"/>
    </location>
</feature>
<dbReference type="EMBL" id="CAJGYO010000017">
    <property type="protein sequence ID" value="CAD6333909.1"/>
    <property type="molecule type" value="Genomic_DNA"/>
</dbReference>
<comment type="caution">
    <text evidence="2">The sequence shown here is derived from an EMBL/GenBank/DDBJ whole genome shotgun (WGS) entry which is preliminary data.</text>
</comment>
<sequence>MVLKIAHEWFKGQNKDKSFIYGYLWKVSKEMPKWRRIIQEESTTKRTKLSNSGAYTSSSNQDTEGETISKEERPEGQKKAKARIKGSGKSAAPTPLSNQPSQNMVMYHEALSMKAKTARDKKYKTYLKLLAVDTSNFNEKEKK</sequence>
<organism evidence="2 3">
    <name type="scientific">Miscanthus lutarioriparius</name>
    <dbReference type="NCBI Taxonomy" id="422564"/>
    <lineage>
        <taxon>Eukaryota</taxon>
        <taxon>Viridiplantae</taxon>
        <taxon>Streptophyta</taxon>
        <taxon>Embryophyta</taxon>
        <taxon>Tracheophyta</taxon>
        <taxon>Spermatophyta</taxon>
        <taxon>Magnoliopsida</taxon>
        <taxon>Liliopsida</taxon>
        <taxon>Poales</taxon>
        <taxon>Poaceae</taxon>
        <taxon>PACMAD clade</taxon>
        <taxon>Panicoideae</taxon>
        <taxon>Andropogonodae</taxon>
        <taxon>Andropogoneae</taxon>
        <taxon>Saccharinae</taxon>
        <taxon>Miscanthus</taxon>
    </lineage>
</organism>
<evidence type="ECO:0008006" key="4">
    <source>
        <dbReference type="Google" id="ProtNLM"/>
    </source>
</evidence>
<feature type="compositionally biased region" description="Basic and acidic residues" evidence="1">
    <location>
        <begin position="67"/>
        <end position="78"/>
    </location>
</feature>
<dbReference type="PANTHER" id="PTHR45023">
    <property type="match status" value="1"/>
</dbReference>
<proteinExistence type="predicted"/>
<gene>
    <name evidence="2" type="ORF">NCGR_LOCUS58007</name>
</gene>
<feature type="compositionally biased region" description="Polar residues" evidence="1">
    <location>
        <begin position="49"/>
        <end position="62"/>
    </location>
</feature>
<evidence type="ECO:0000256" key="1">
    <source>
        <dbReference type="SAM" id="MobiDB-lite"/>
    </source>
</evidence>
<dbReference type="OrthoDB" id="693833at2759"/>
<dbReference type="AlphaFoldDB" id="A0A811RXB8"/>
<dbReference type="Proteomes" id="UP000604825">
    <property type="component" value="Unassembled WGS sequence"/>
</dbReference>
<dbReference type="PANTHER" id="PTHR45023:SF15">
    <property type="entry name" value="OS07G0575233 PROTEIN"/>
    <property type="match status" value="1"/>
</dbReference>